<sequence>MNSFLDALEMAIETENWYSALFLTLTLPDICGKIDEPNANSSKRYINWYNNYLLEEYTIRIEVGHIKREAPLITGKDFYALRCAVLHAGSDTLTEQFIQETLEKVNFTIPHTNGTRIHKTRVQNVLYIQVDQLAKEMINAVRLWINHIASDSIKIQKLENMVTIKMYSLF</sequence>
<proteinExistence type="predicted"/>
<dbReference type="RefSeq" id="WP_001084012.1">
    <property type="nucleotide sequence ID" value="NZ_CAUZGM010000002.1"/>
</dbReference>
<name>A0A7U4X9V7_ACIBA</name>
<dbReference type="Proteomes" id="UP000072389">
    <property type="component" value="Chromosome"/>
</dbReference>
<evidence type="ECO:0000313" key="1">
    <source>
        <dbReference type="EMBL" id="APP31722.1"/>
    </source>
</evidence>
<reference evidence="1 2" key="1">
    <citation type="journal article" date="2014" name="Antimicrob. Agents Chemother.">
        <title>Triclosan can select for an AdeIJK-overexpressing mutant of Acinetobacter baumannii ATCC 17978 that displays reduced susceptibility to multiple antibiotics.</title>
        <authorList>
            <person name="Fernando D.M."/>
            <person name="Xu W."/>
            <person name="Loewen P.C."/>
            <person name="Zhanel G.G."/>
            <person name="Kumar A."/>
        </authorList>
    </citation>
    <scope>NUCLEOTIDE SEQUENCE [LARGE SCALE GENOMIC DNA]</scope>
    <source>
        <strain evidence="2">ATCC 17978</strain>
    </source>
</reference>
<accession>A0A7U4X9V7</accession>
<protein>
    <submittedName>
        <fullName evidence="1">Uncharacterized protein</fullName>
    </submittedName>
</protein>
<organism evidence="1 2">
    <name type="scientific">Acinetobacter baumannii</name>
    <dbReference type="NCBI Taxonomy" id="470"/>
    <lineage>
        <taxon>Bacteria</taxon>
        <taxon>Pseudomonadati</taxon>
        <taxon>Pseudomonadota</taxon>
        <taxon>Gammaproteobacteria</taxon>
        <taxon>Moraxellales</taxon>
        <taxon>Moraxellaceae</taxon>
        <taxon>Acinetobacter</taxon>
        <taxon>Acinetobacter calcoaceticus/baumannii complex</taxon>
    </lineage>
</organism>
<dbReference type="AlphaFoldDB" id="A0A7U4X9V7"/>
<gene>
    <name evidence="1" type="ORF">AUO97_13245</name>
</gene>
<dbReference type="EMBL" id="CP018664">
    <property type="protein sequence ID" value="APP31722.1"/>
    <property type="molecule type" value="Genomic_DNA"/>
</dbReference>
<evidence type="ECO:0000313" key="2">
    <source>
        <dbReference type="Proteomes" id="UP000072389"/>
    </source>
</evidence>